<gene>
    <name evidence="2" type="ORF">B0T19DRAFT_408783</name>
</gene>
<keyword evidence="1" id="KW-1133">Transmembrane helix</keyword>
<organism evidence="2 3">
    <name type="scientific">Cercophora scortea</name>
    <dbReference type="NCBI Taxonomy" id="314031"/>
    <lineage>
        <taxon>Eukaryota</taxon>
        <taxon>Fungi</taxon>
        <taxon>Dikarya</taxon>
        <taxon>Ascomycota</taxon>
        <taxon>Pezizomycotina</taxon>
        <taxon>Sordariomycetes</taxon>
        <taxon>Sordariomycetidae</taxon>
        <taxon>Sordariales</taxon>
        <taxon>Lasiosphaeriaceae</taxon>
        <taxon>Cercophora</taxon>
    </lineage>
</organism>
<sequence length="86" mass="9581">MDHGSDGPSAVCYPSTILRSFVVKVPCLLCFTLLCFQGCCWLCTIMGKKQDATPHDGRFFIASTLGILFFLRSFSLSEFWLPCCMA</sequence>
<name>A0AAE0ML62_9PEZI</name>
<dbReference type="AlphaFoldDB" id="A0AAE0ML62"/>
<evidence type="ECO:0000313" key="3">
    <source>
        <dbReference type="Proteomes" id="UP001286456"/>
    </source>
</evidence>
<reference evidence="2" key="2">
    <citation type="submission" date="2023-06" db="EMBL/GenBank/DDBJ databases">
        <authorList>
            <consortium name="Lawrence Berkeley National Laboratory"/>
            <person name="Haridas S."/>
            <person name="Hensen N."/>
            <person name="Bonometti L."/>
            <person name="Westerberg I."/>
            <person name="Brannstrom I.O."/>
            <person name="Guillou S."/>
            <person name="Cros-Aarteil S."/>
            <person name="Calhoun S."/>
            <person name="Kuo A."/>
            <person name="Mondo S."/>
            <person name="Pangilinan J."/>
            <person name="Riley R."/>
            <person name="Labutti K."/>
            <person name="Andreopoulos B."/>
            <person name="Lipzen A."/>
            <person name="Chen C."/>
            <person name="Yanf M."/>
            <person name="Daum C."/>
            <person name="Ng V."/>
            <person name="Clum A."/>
            <person name="Steindorff A."/>
            <person name="Ohm R."/>
            <person name="Martin F."/>
            <person name="Silar P."/>
            <person name="Natvig D."/>
            <person name="Lalanne C."/>
            <person name="Gautier V."/>
            <person name="Ament-Velasquez S.L."/>
            <person name="Kruys A."/>
            <person name="Hutchinson M.I."/>
            <person name="Powell A.J."/>
            <person name="Barry K."/>
            <person name="Miller A.N."/>
            <person name="Grigoriev I.V."/>
            <person name="Debuchy R."/>
            <person name="Gladieux P."/>
            <person name="Thoren M.H."/>
            <person name="Johannesson H."/>
        </authorList>
    </citation>
    <scope>NUCLEOTIDE SEQUENCE</scope>
    <source>
        <strain evidence="2">SMH4131-1</strain>
    </source>
</reference>
<keyword evidence="3" id="KW-1185">Reference proteome</keyword>
<evidence type="ECO:0000313" key="2">
    <source>
        <dbReference type="EMBL" id="KAK3336185.1"/>
    </source>
</evidence>
<reference evidence="2" key="1">
    <citation type="journal article" date="2023" name="Mol. Phylogenet. Evol.">
        <title>Genome-scale phylogeny and comparative genomics of the fungal order Sordariales.</title>
        <authorList>
            <person name="Hensen N."/>
            <person name="Bonometti L."/>
            <person name="Westerberg I."/>
            <person name="Brannstrom I.O."/>
            <person name="Guillou S."/>
            <person name="Cros-Aarteil S."/>
            <person name="Calhoun S."/>
            <person name="Haridas S."/>
            <person name="Kuo A."/>
            <person name="Mondo S."/>
            <person name="Pangilinan J."/>
            <person name="Riley R."/>
            <person name="LaButti K."/>
            <person name="Andreopoulos B."/>
            <person name="Lipzen A."/>
            <person name="Chen C."/>
            <person name="Yan M."/>
            <person name="Daum C."/>
            <person name="Ng V."/>
            <person name="Clum A."/>
            <person name="Steindorff A."/>
            <person name="Ohm R.A."/>
            <person name="Martin F."/>
            <person name="Silar P."/>
            <person name="Natvig D.O."/>
            <person name="Lalanne C."/>
            <person name="Gautier V."/>
            <person name="Ament-Velasquez S.L."/>
            <person name="Kruys A."/>
            <person name="Hutchinson M.I."/>
            <person name="Powell A.J."/>
            <person name="Barry K."/>
            <person name="Miller A.N."/>
            <person name="Grigoriev I.V."/>
            <person name="Debuchy R."/>
            <person name="Gladieux P."/>
            <person name="Hiltunen Thoren M."/>
            <person name="Johannesson H."/>
        </authorList>
    </citation>
    <scope>NUCLEOTIDE SEQUENCE</scope>
    <source>
        <strain evidence="2">SMH4131-1</strain>
    </source>
</reference>
<keyword evidence="1" id="KW-0812">Transmembrane</keyword>
<dbReference type="EMBL" id="JAUEPO010000001">
    <property type="protein sequence ID" value="KAK3336185.1"/>
    <property type="molecule type" value="Genomic_DNA"/>
</dbReference>
<feature type="transmembrane region" description="Helical" evidence="1">
    <location>
        <begin position="23"/>
        <end position="47"/>
    </location>
</feature>
<keyword evidence="1" id="KW-0472">Membrane</keyword>
<comment type="caution">
    <text evidence="2">The sequence shown here is derived from an EMBL/GenBank/DDBJ whole genome shotgun (WGS) entry which is preliminary data.</text>
</comment>
<accession>A0AAE0ML62</accession>
<protein>
    <submittedName>
        <fullName evidence="2">Uncharacterized protein</fullName>
    </submittedName>
</protein>
<dbReference type="Proteomes" id="UP001286456">
    <property type="component" value="Unassembled WGS sequence"/>
</dbReference>
<feature type="transmembrane region" description="Helical" evidence="1">
    <location>
        <begin position="59"/>
        <end position="81"/>
    </location>
</feature>
<evidence type="ECO:0000256" key="1">
    <source>
        <dbReference type="SAM" id="Phobius"/>
    </source>
</evidence>
<proteinExistence type="predicted"/>